<evidence type="ECO:0000313" key="2">
    <source>
        <dbReference type="Proteomes" id="UP000824782"/>
    </source>
</evidence>
<comment type="caution">
    <text evidence="1">The sequence shown here is derived from an EMBL/GenBank/DDBJ whole genome shotgun (WGS) entry which is preliminary data.</text>
</comment>
<sequence>MVLIVPCETDGLPLDVSNFGSRAKFISPPIMSVPSINSSNSCKIHLRALAWPVFGKYIVPRVYKTEAILPLTNTYRPFSSVFITISSHGVFLEKIIEVPFVLESTEEL</sequence>
<organism evidence="1 2">
    <name type="scientific">Engystomops pustulosus</name>
    <name type="common">Tungara frog</name>
    <name type="synonym">Physalaemus pustulosus</name>
    <dbReference type="NCBI Taxonomy" id="76066"/>
    <lineage>
        <taxon>Eukaryota</taxon>
        <taxon>Metazoa</taxon>
        <taxon>Chordata</taxon>
        <taxon>Craniata</taxon>
        <taxon>Vertebrata</taxon>
        <taxon>Euteleostomi</taxon>
        <taxon>Amphibia</taxon>
        <taxon>Batrachia</taxon>
        <taxon>Anura</taxon>
        <taxon>Neobatrachia</taxon>
        <taxon>Hyloidea</taxon>
        <taxon>Leptodactylidae</taxon>
        <taxon>Leiuperinae</taxon>
        <taxon>Engystomops</taxon>
    </lineage>
</organism>
<gene>
    <name evidence="1" type="ORF">GDO81_010177</name>
</gene>
<dbReference type="Proteomes" id="UP000824782">
    <property type="component" value="Unassembled WGS sequence"/>
</dbReference>
<accession>A0AAV7BXN8</accession>
<evidence type="ECO:0000313" key="1">
    <source>
        <dbReference type="EMBL" id="KAG8577436.1"/>
    </source>
</evidence>
<keyword evidence="2" id="KW-1185">Reference proteome</keyword>
<reference evidence="1" key="1">
    <citation type="thesis" date="2020" institute="ProQuest LLC" country="789 East Eisenhower Parkway, Ann Arbor, MI, USA">
        <title>Comparative Genomics and Chromosome Evolution.</title>
        <authorList>
            <person name="Mudd A.B."/>
        </authorList>
    </citation>
    <scope>NUCLEOTIDE SEQUENCE</scope>
    <source>
        <strain evidence="1">237g6f4</strain>
        <tissue evidence="1">Blood</tissue>
    </source>
</reference>
<proteinExistence type="predicted"/>
<protein>
    <submittedName>
        <fullName evidence="1">Uncharacterized protein</fullName>
    </submittedName>
</protein>
<dbReference type="AlphaFoldDB" id="A0AAV7BXN8"/>
<dbReference type="EMBL" id="WNYA01000004">
    <property type="protein sequence ID" value="KAG8577436.1"/>
    <property type="molecule type" value="Genomic_DNA"/>
</dbReference>
<name>A0AAV7BXN8_ENGPU</name>